<dbReference type="SMART" id="SM00957">
    <property type="entry name" value="SecA_DEAD"/>
    <property type="match status" value="1"/>
</dbReference>
<keyword evidence="6 12" id="KW-0547">Nucleotide-binding</keyword>
<keyword evidence="4 12" id="KW-1003">Cell membrane</keyword>
<feature type="domain" description="SecA family profile" evidence="15">
    <location>
        <begin position="2"/>
        <end position="652"/>
    </location>
</feature>
<proteinExistence type="inferred from homology"/>
<evidence type="ECO:0000256" key="12">
    <source>
        <dbReference type="HAMAP-Rule" id="MF_01382"/>
    </source>
</evidence>
<dbReference type="InterPro" id="IPR014001">
    <property type="entry name" value="Helicase_ATP-bd"/>
</dbReference>
<evidence type="ECO:0000256" key="7">
    <source>
        <dbReference type="ARBA" id="ARBA00022840"/>
    </source>
</evidence>
<keyword evidence="7 12" id="KW-0067">ATP-binding</keyword>
<keyword evidence="9 12" id="KW-1278">Translocase</keyword>
<dbReference type="GO" id="GO:0005524">
    <property type="term" value="F:ATP binding"/>
    <property type="evidence" value="ECO:0007669"/>
    <property type="project" value="UniProtKB-UniRule"/>
</dbReference>
<dbReference type="InterPro" id="IPR014018">
    <property type="entry name" value="SecA_motor_DEAD"/>
</dbReference>
<dbReference type="InterPro" id="IPR020937">
    <property type="entry name" value="SecA_CS"/>
</dbReference>
<dbReference type="InterPro" id="IPR011115">
    <property type="entry name" value="SecA_DEAD"/>
</dbReference>
<dbReference type="Pfam" id="PF21090">
    <property type="entry name" value="P-loop_SecA"/>
    <property type="match status" value="1"/>
</dbReference>
<keyword evidence="3 12" id="KW-0813">Transport</keyword>
<name>A0AAU7UA31_9DEIO</name>
<evidence type="ECO:0000256" key="4">
    <source>
        <dbReference type="ARBA" id="ARBA00022475"/>
    </source>
</evidence>
<dbReference type="GO" id="GO:0031522">
    <property type="term" value="C:cell envelope Sec protein transport complex"/>
    <property type="evidence" value="ECO:0007669"/>
    <property type="project" value="TreeGrafter"/>
</dbReference>
<dbReference type="CDD" id="cd18803">
    <property type="entry name" value="SF2_C_secA"/>
    <property type="match status" value="1"/>
</dbReference>
<dbReference type="InterPro" id="IPR011130">
    <property type="entry name" value="SecA_preprotein_X-link_dom"/>
</dbReference>
<dbReference type="HAMAP" id="MF_01382">
    <property type="entry name" value="SecA"/>
    <property type="match status" value="1"/>
</dbReference>
<dbReference type="PANTHER" id="PTHR30612">
    <property type="entry name" value="SECA INNER MEMBRANE COMPONENT OF SEC PROTEIN SECRETION SYSTEM"/>
    <property type="match status" value="1"/>
</dbReference>
<dbReference type="EC" id="7.4.2.8" evidence="12"/>
<evidence type="ECO:0000256" key="8">
    <source>
        <dbReference type="ARBA" id="ARBA00022927"/>
    </source>
</evidence>
<keyword evidence="5 12" id="KW-0963">Cytoplasm</keyword>
<evidence type="ECO:0000313" key="16">
    <source>
        <dbReference type="EMBL" id="XBV85304.1"/>
    </source>
</evidence>
<comment type="subunit">
    <text evidence="12">Monomer and homodimer. Part of the essential Sec protein translocation apparatus which comprises SecA, SecYEG and auxiliary proteins SecDF. Other proteins may also be involved.</text>
</comment>
<dbReference type="NCBIfam" id="TIGR00963">
    <property type="entry name" value="secA"/>
    <property type="match status" value="1"/>
</dbReference>
<evidence type="ECO:0000256" key="2">
    <source>
        <dbReference type="ARBA" id="ARBA00007650"/>
    </source>
</evidence>
<dbReference type="SUPFAM" id="SSF52540">
    <property type="entry name" value="P-loop containing nucleoside triphosphate hydrolases"/>
    <property type="match status" value="2"/>
</dbReference>
<organism evidence="16">
    <name type="scientific">Deinococcus sonorensis KR-87</name>
    <dbReference type="NCBI Taxonomy" id="694439"/>
    <lineage>
        <taxon>Bacteria</taxon>
        <taxon>Thermotogati</taxon>
        <taxon>Deinococcota</taxon>
        <taxon>Deinococci</taxon>
        <taxon>Deinococcales</taxon>
        <taxon>Deinococcaceae</taxon>
        <taxon>Deinococcus</taxon>
    </lineage>
</organism>
<comment type="function">
    <text evidence="12">Part of the Sec protein translocase complex. Interacts with the SecYEG preprotein conducting channel. Has a central role in coupling the hydrolysis of ATP to the transfer of proteins into and across the cell membrane, serving as an ATP-driven molecular motor driving the stepwise translocation of polypeptide chains across the membrane.</text>
</comment>
<dbReference type="PRINTS" id="PR00906">
    <property type="entry name" value="SECA"/>
</dbReference>
<dbReference type="Gene3D" id="1.10.3060.10">
    <property type="entry name" value="Helical scaffold and wing domains of SecA"/>
    <property type="match status" value="1"/>
</dbReference>
<dbReference type="GO" id="GO:0008564">
    <property type="term" value="F:protein-exporting ATPase activity"/>
    <property type="evidence" value="ECO:0007669"/>
    <property type="project" value="UniProtKB-EC"/>
</dbReference>
<keyword evidence="8 12" id="KW-0653">Protein transport</keyword>
<dbReference type="CDD" id="cd17928">
    <property type="entry name" value="DEXDc_SecA"/>
    <property type="match status" value="1"/>
</dbReference>
<keyword evidence="11 12" id="KW-0472">Membrane</keyword>
<feature type="binding site" evidence="12">
    <location>
        <position position="85"/>
    </location>
    <ligand>
        <name>ATP</name>
        <dbReference type="ChEBI" id="CHEBI:30616"/>
    </ligand>
</feature>
<dbReference type="InterPro" id="IPR044722">
    <property type="entry name" value="SecA_SF2_C"/>
</dbReference>
<dbReference type="Pfam" id="PF07517">
    <property type="entry name" value="SecA_DEAD"/>
    <property type="match status" value="1"/>
</dbReference>
<dbReference type="SUPFAM" id="SSF81767">
    <property type="entry name" value="Pre-protein crosslinking domain of SecA"/>
    <property type="match status" value="1"/>
</dbReference>
<dbReference type="InterPro" id="IPR027417">
    <property type="entry name" value="P-loop_NTPase"/>
</dbReference>
<dbReference type="PANTHER" id="PTHR30612:SF0">
    <property type="entry name" value="CHLOROPLAST PROTEIN-TRANSPORTING ATPASE"/>
    <property type="match status" value="1"/>
</dbReference>
<reference evidence="16" key="1">
    <citation type="submission" date="2024-06" db="EMBL/GenBank/DDBJ databases">
        <title>Draft Genome Sequence of Deinococcus sonorensis Type Strain KR-87, a Biofilm Producing Representative of the Genus Deinococcus.</title>
        <authorList>
            <person name="Boren L.S."/>
            <person name="Grosso R.A."/>
            <person name="Hugenberg-Cox A.N."/>
            <person name="Hill J.T.E."/>
            <person name="Albert C.M."/>
            <person name="Tuohy J.M."/>
        </authorList>
    </citation>
    <scope>NUCLEOTIDE SEQUENCE</scope>
    <source>
        <strain evidence="16">KR-87</strain>
    </source>
</reference>
<gene>
    <name evidence="12 16" type="primary">secA</name>
    <name evidence="16" type="ORF">ABOD76_17985</name>
</gene>
<comment type="similarity">
    <text evidence="2 12 13">Belongs to the SecA family.</text>
</comment>
<evidence type="ECO:0000256" key="1">
    <source>
        <dbReference type="ARBA" id="ARBA00004170"/>
    </source>
</evidence>
<evidence type="ECO:0000259" key="14">
    <source>
        <dbReference type="PROSITE" id="PS51192"/>
    </source>
</evidence>
<keyword evidence="10 12" id="KW-0811">Translocation</keyword>
<dbReference type="AlphaFoldDB" id="A0AAU7UA31"/>
<comment type="subcellular location">
    <subcellularLocation>
        <location evidence="12">Cell membrane</location>
        <topology evidence="12">Peripheral membrane protein</topology>
        <orientation evidence="12">Cytoplasmic side</orientation>
    </subcellularLocation>
    <subcellularLocation>
        <location evidence="12">Cytoplasm</location>
    </subcellularLocation>
    <subcellularLocation>
        <location evidence="1">Membrane</location>
        <topology evidence="1">Peripheral membrane protein</topology>
    </subcellularLocation>
    <text evidence="12">Distribution is 50-50.</text>
</comment>
<feature type="binding site" evidence="12">
    <location>
        <position position="508"/>
    </location>
    <ligand>
        <name>ATP</name>
        <dbReference type="ChEBI" id="CHEBI:30616"/>
    </ligand>
</feature>
<evidence type="ECO:0000256" key="10">
    <source>
        <dbReference type="ARBA" id="ARBA00023010"/>
    </source>
</evidence>
<dbReference type="GO" id="GO:0043952">
    <property type="term" value="P:protein transport by the Sec complex"/>
    <property type="evidence" value="ECO:0007669"/>
    <property type="project" value="TreeGrafter"/>
</dbReference>
<dbReference type="EMBL" id="CP158299">
    <property type="protein sequence ID" value="XBV85304.1"/>
    <property type="molecule type" value="Genomic_DNA"/>
</dbReference>
<protein>
    <recommendedName>
        <fullName evidence="12 13">Protein translocase subunit SecA</fullName>
        <ecNumber evidence="12">7.4.2.8</ecNumber>
    </recommendedName>
</protein>
<dbReference type="InterPro" id="IPR000185">
    <property type="entry name" value="SecA"/>
</dbReference>
<dbReference type="KEGG" id="dsc:ABOD76_17985"/>
<evidence type="ECO:0000256" key="3">
    <source>
        <dbReference type="ARBA" id="ARBA00022448"/>
    </source>
</evidence>
<evidence type="ECO:0000256" key="9">
    <source>
        <dbReference type="ARBA" id="ARBA00022967"/>
    </source>
</evidence>
<dbReference type="PROSITE" id="PS51192">
    <property type="entry name" value="HELICASE_ATP_BIND_1"/>
    <property type="match status" value="1"/>
</dbReference>
<evidence type="ECO:0000256" key="5">
    <source>
        <dbReference type="ARBA" id="ARBA00022490"/>
    </source>
</evidence>
<dbReference type="InterPro" id="IPR011116">
    <property type="entry name" value="SecA_Wing/Scaffold"/>
</dbReference>
<dbReference type="Pfam" id="PF01043">
    <property type="entry name" value="SecA_PP_bind"/>
    <property type="match status" value="1"/>
</dbReference>
<dbReference type="Gene3D" id="3.90.1440.10">
    <property type="entry name" value="SecA, preprotein cross-linking domain"/>
    <property type="match status" value="1"/>
</dbReference>
<dbReference type="SUPFAM" id="SSF81886">
    <property type="entry name" value="Helical scaffold and wing domains of SecA"/>
    <property type="match status" value="1"/>
</dbReference>
<evidence type="ECO:0000256" key="11">
    <source>
        <dbReference type="ARBA" id="ARBA00023136"/>
    </source>
</evidence>
<comment type="catalytic activity">
    <reaction evidence="12">
        <text>ATP + H2O + cellular proteinSide 1 = ADP + phosphate + cellular proteinSide 2.</text>
        <dbReference type="EC" id="7.4.2.8"/>
    </reaction>
</comment>
<dbReference type="InterPro" id="IPR036266">
    <property type="entry name" value="SecA_Wing/Scaffold_sf"/>
</dbReference>
<sequence>MFRVLNKIFDNNQRDVARITKTVVQPVAALEEQTKTVEDLAAAFLALRERVQTGGETLDDVMVEAFALIREAGRRSIGKRHYDVQLIGGAALHQGRIAEMRTGEGKTLVATLALCLNALSGKGAHLVTVNDYLARVGAEEMGLLFRTLGLTVGLIQRDMQPMQRQAAYACDITYVTNSELGFDYLRDNMAQDPSQLVLRADTPLNFAIVDEVDSILIDEARTPLIISGAAEKATDQYYVIAKLVKRLNRGEPAEPGKRTEPTGDYTIDEKSKGVHLTEQGITRLERLLSIDDLYSQENMEKAHMITQALRAKDLYHRDTDYIVSAEGEVIIIDEFTGRSMAGRRYGEGLHQAIEAKEGVKIENENQTLATITYQNFFRLYQKFSGMTGTAKTEEKEFLDIYGSDVLVIPTNLPIIRQDAEDLIYRTKVGKFGAVVQETVQMHATGRPVLIGTVSIETSELLSQLLHQAGVPHNVLNAKYEAQEASIVAQAGRSNQVTIATNMAGRGTDIMLGGNAEFMLGEALESMGLSRYDQATENFIKSVMRKDGQAQQLATLLPGVTPEFVQQAEQMRDAVEQDRVRVREAGGLHIIGTERHESRRIDNQLRGRAGRQGDPGSSRFYVSFEDELMRLFANDRVVAMMDRLGMDDSQPIEAKMVTGAIERAQARVEDRNFGTRKQLLEFDNVMSKQREIVYAQRREVLLGPDADVEESTEGMVADFVEMQLAEFAPLDGDHEQWDLEALKAAIVDAIPALEAFDFETLRTLPAEDAHRHMLEAAADAFDERKAELGPELLNGVSRYVLLQVVDQYWKEHLHGMDVLRQGIGLRGYGQRDPFSEYKFEATNMFNEMIDKLKGEVTKYLFRMQVGGTAAA</sequence>
<accession>A0AAU7UA31</accession>
<evidence type="ECO:0000259" key="15">
    <source>
        <dbReference type="PROSITE" id="PS51196"/>
    </source>
</evidence>
<dbReference type="Gene3D" id="3.40.50.300">
    <property type="entry name" value="P-loop containing nucleotide triphosphate hydrolases"/>
    <property type="match status" value="2"/>
</dbReference>
<dbReference type="FunFam" id="3.90.1440.10:FF:000002">
    <property type="entry name" value="Protein translocase subunit SecA"/>
    <property type="match status" value="1"/>
</dbReference>
<dbReference type="PROSITE" id="PS01312">
    <property type="entry name" value="SECA"/>
    <property type="match status" value="1"/>
</dbReference>
<dbReference type="RefSeq" id="WP_350243341.1">
    <property type="nucleotide sequence ID" value="NZ_CP158299.1"/>
</dbReference>
<evidence type="ECO:0000256" key="6">
    <source>
        <dbReference type="ARBA" id="ARBA00022741"/>
    </source>
</evidence>
<dbReference type="Pfam" id="PF07516">
    <property type="entry name" value="SecA_SW"/>
    <property type="match status" value="1"/>
</dbReference>
<feature type="binding site" evidence="12">
    <location>
        <begin position="103"/>
        <end position="107"/>
    </location>
    <ligand>
        <name>ATP</name>
        <dbReference type="ChEBI" id="CHEBI:30616"/>
    </ligand>
</feature>
<dbReference type="SMART" id="SM00958">
    <property type="entry name" value="SecA_PP_bind"/>
    <property type="match status" value="1"/>
</dbReference>
<evidence type="ECO:0000256" key="13">
    <source>
        <dbReference type="RuleBase" id="RU003874"/>
    </source>
</evidence>
<dbReference type="GO" id="GO:0017038">
    <property type="term" value="P:protein import"/>
    <property type="evidence" value="ECO:0007669"/>
    <property type="project" value="InterPro"/>
</dbReference>
<dbReference type="GO" id="GO:0005829">
    <property type="term" value="C:cytosol"/>
    <property type="evidence" value="ECO:0007669"/>
    <property type="project" value="TreeGrafter"/>
</dbReference>
<feature type="domain" description="Helicase ATP-binding" evidence="14">
    <location>
        <begin position="87"/>
        <end position="248"/>
    </location>
</feature>
<dbReference type="GO" id="GO:0065002">
    <property type="term" value="P:intracellular protein transmembrane transport"/>
    <property type="evidence" value="ECO:0007669"/>
    <property type="project" value="UniProtKB-UniRule"/>
</dbReference>
<dbReference type="InterPro" id="IPR036670">
    <property type="entry name" value="SecA_X-link_sf"/>
</dbReference>
<dbReference type="NCBIfam" id="NF009538">
    <property type="entry name" value="PRK12904.1"/>
    <property type="match status" value="1"/>
</dbReference>
<dbReference type="GO" id="GO:0005886">
    <property type="term" value="C:plasma membrane"/>
    <property type="evidence" value="ECO:0007669"/>
    <property type="project" value="UniProtKB-SubCell"/>
</dbReference>
<dbReference type="FunFam" id="1.10.3060.10:FF:000003">
    <property type="entry name" value="Protein translocase subunit SecA"/>
    <property type="match status" value="1"/>
</dbReference>
<dbReference type="GO" id="GO:0006605">
    <property type="term" value="P:protein targeting"/>
    <property type="evidence" value="ECO:0007669"/>
    <property type="project" value="UniProtKB-UniRule"/>
</dbReference>
<dbReference type="PROSITE" id="PS51196">
    <property type="entry name" value="SECA_MOTOR_DEAD"/>
    <property type="match status" value="1"/>
</dbReference>